<feature type="transmembrane region" description="Helical" evidence="1">
    <location>
        <begin position="21"/>
        <end position="43"/>
    </location>
</feature>
<keyword evidence="1" id="KW-0472">Membrane</keyword>
<evidence type="ECO:0000256" key="1">
    <source>
        <dbReference type="SAM" id="Phobius"/>
    </source>
</evidence>
<proteinExistence type="predicted"/>
<keyword evidence="1" id="KW-1133">Transmembrane helix</keyword>
<evidence type="ECO:0000313" key="2">
    <source>
        <dbReference type="EMBL" id="DAE16683.1"/>
    </source>
</evidence>
<reference evidence="2" key="1">
    <citation type="journal article" date="2021" name="Proc. Natl. Acad. Sci. U.S.A.">
        <title>A Catalog of Tens of Thousands of Viruses from Human Metagenomes Reveals Hidden Associations with Chronic Diseases.</title>
        <authorList>
            <person name="Tisza M.J."/>
            <person name="Buck C.B."/>
        </authorList>
    </citation>
    <scope>NUCLEOTIDE SEQUENCE</scope>
    <source>
        <strain evidence="2">Ctn7K25</strain>
    </source>
</reference>
<organism evidence="2">
    <name type="scientific">Podoviridae sp. ctn7K25</name>
    <dbReference type="NCBI Taxonomy" id="2825273"/>
    <lineage>
        <taxon>Viruses</taxon>
        <taxon>Duplodnaviria</taxon>
        <taxon>Heunggongvirae</taxon>
        <taxon>Uroviricota</taxon>
        <taxon>Caudoviricetes</taxon>
    </lineage>
</organism>
<sequence length="79" mass="8537">MKKIIKWLRESNRSKHIVGGMLIGLGADSAYCAAYAGAGVAGALELKDKLWGGEWDWIDFGCTLAGVVVGRLIRASVWE</sequence>
<name>A0A8S5QCV9_9CAUD</name>
<accession>A0A8S5QCV9</accession>
<keyword evidence="1" id="KW-0812">Transmembrane</keyword>
<dbReference type="EMBL" id="BK015629">
    <property type="protein sequence ID" value="DAE16683.1"/>
    <property type="molecule type" value="Genomic_DNA"/>
</dbReference>
<protein>
    <submittedName>
        <fullName evidence="2">Uncharacterized protein</fullName>
    </submittedName>
</protein>